<dbReference type="EMBL" id="QXFV01001134">
    <property type="protein sequence ID" value="KAE9014183.1"/>
    <property type="molecule type" value="Genomic_DNA"/>
</dbReference>
<proteinExistence type="predicted"/>
<accession>A0A6A3LEC6</accession>
<sequence length="144" mass="16397">MVVKRFMSRDDKSQPRTPMECDFQRQVVDDSELIHETIRPAVGSLLYASTMSRPDLAKAVRLVAQETEQPTRTVKGGIGRLKRTDDIGIVYRKSNKSDLQLEASCDAAFACKKAQIVNRFHRVPERMLYCLGPEETANRYAVDY</sequence>
<organism evidence="1 3">
    <name type="scientific">Phytophthora rubi</name>
    <dbReference type="NCBI Taxonomy" id="129364"/>
    <lineage>
        <taxon>Eukaryota</taxon>
        <taxon>Sar</taxon>
        <taxon>Stramenopiles</taxon>
        <taxon>Oomycota</taxon>
        <taxon>Peronosporomycetes</taxon>
        <taxon>Peronosporales</taxon>
        <taxon>Peronosporaceae</taxon>
        <taxon>Phytophthora</taxon>
    </lineage>
</organism>
<keyword evidence="4" id="KW-1185">Reference proteome</keyword>
<gene>
    <name evidence="1" type="ORF">PR001_g15196</name>
    <name evidence="2" type="ORF">PR003_g16403</name>
</gene>
<name>A0A6A3LEC6_9STRA</name>
<evidence type="ECO:0000313" key="4">
    <source>
        <dbReference type="Proteomes" id="UP000434957"/>
    </source>
</evidence>
<evidence type="ECO:0008006" key="5">
    <source>
        <dbReference type="Google" id="ProtNLM"/>
    </source>
</evidence>
<dbReference type="Proteomes" id="UP000434957">
    <property type="component" value="Unassembled WGS sequence"/>
</dbReference>
<protein>
    <recommendedName>
        <fullName evidence="5">Reverse transcriptase Ty1/copia-type domain-containing protein</fullName>
    </recommendedName>
</protein>
<evidence type="ECO:0000313" key="2">
    <source>
        <dbReference type="EMBL" id="KAE9325760.1"/>
    </source>
</evidence>
<evidence type="ECO:0000313" key="3">
    <source>
        <dbReference type="Proteomes" id="UP000429607"/>
    </source>
</evidence>
<comment type="caution">
    <text evidence="1">The sequence shown here is derived from an EMBL/GenBank/DDBJ whole genome shotgun (WGS) entry which is preliminary data.</text>
</comment>
<dbReference type="EMBL" id="QXFT01001196">
    <property type="protein sequence ID" value="KAE9325760.1"/>
    <property type="molecule type" value="Genomic_DNA"/>
</dbReference>
<dbReference type="Proteomes" id="UP000429607">
    <property type="component" value="Unassembled WGS sequence"/>
</dbReference>
<dbReference type="AlphaFoldDB" id="A0A6A3LEC6"/>
<reference evidence="1 3" key="1">
    <citation type="submission" date="2018-09" db="EMBL/GenBank/DDBJ databases">
        <title>Genomic investigation of the strawberry pathogen Phytophthora fragariae indicates pathogenicity is determined by transcriptional variation in three key races.</title>
        <authorList>
            <person name="Adams T.M."/>
            <person name="Armitage A.D."/>
            <person name="Sobczyk M.K."/>
            <person name="Bates H.J."/>
            <person name="Dunwell J.M."/>
            <person name="Nellist C.F."/>
            <person name="Harrison R.J."/>
        </authorList>
    </citation>
    <scope>NUCLEOTIDE SEQUENCE [LARGE SCALE GENOMIC DNA]</scope>
    <source>
        <strain evidence="1 3">SCRP249</strain>
        <strain evidence="2 4">SCRP333</strain>
    </source>
</reference>
<evidence type="ECO:0000313" key="1">
    <source>
        <dbReference type="EMBL" id="KAE9014183.1"/>
    </source>
</evidence>